<gene>
    <name evidence="1" type="ORF">PsorP6_010066</name>
</gene>
<organism evidence="1 2">
    <name type="scientific">Peronosclerospora sorghi</name>
    <dbReference type="NCBI Taxonomy" id="230839"/>
    <lineage>
        <taxon>Eukaryota</taxon>
        <taxon>Sar</taxon>
        <taxon>Stramenopiles</taxon>
        <taxon>Oomycota</taxon>
        <taxon>Peronosporomycetes</taxon>
        <taxon>Peronosporales</taxon>
        <taxon>Peronosporaceae</taxon>
        <taxon>Peronosclerospora</taxon>
    </lineage>
</organism>
<keyword evidence="2" id="KW-1185">Reference proteome</keyword>
<comment type="caution">
    <text evidence="1">The sequence shown here is derived from an EMBL/GenBank/DDBJ whole genome shotgun (WGS) entry which is preliminary data.</text>
</comment>
<evidence type="ECO:0000313" key="1">
    <source>
        <dbReference type="EMBL" id="KAI9910454.1"/>
    </source>
</evidence>
<proteinExistence type="predicted"/>
<name>A0ACC0VVD8_9STRA</name>
<accession>A0ACC0VVD8</accession>
<dbReference type="Proteomes" id="UP001163321">
    <property type="component" value="Chromosome 6"/>
</dbReference>
<reference evidence="1 2" key="1">
    <citation type="journal article" date="2022" name="bioRxiv">
        <title>The genome of the oomycete Peronosclerospora sorghi, a cosmopolitan pathogen of maize and sorghum, is inflated with dispersed pseudogenes.</title>
        <authorList>
            <person name="Fletcher K."/>
            <person name="Martin F."/>
            <person name="Isakeit T."/>
            <person name="Cavanaugh K."/>
            <person name="Magill C."/>
            <person name="Michelmore R."/>
        </authorList>
    </citation>
    <scope>NUCLEOTIDE SEQUENCE [LARGE SCALE GENOMIC DNA]</scope>
    <source>
        <strain evidence="1">P6</strain>
    </source>
</reference>
<sequence>MTLMYAKSFKRLKEELTEGVGHQNKMAYTADARALDLGGAPFFEIARKKIEVVAFQCADACRKVTRNAVQSKMKADGVDEPDLNLGGDALVSQLTRPVDKKI</sequence>
<evidence type="ECO:0000313" key="2">
    <source>
        <dbReference type="Proteomes" id="UP001163321"/>
    </source>
</evidence>
<protein>
    <submittedName>
        <fullName evidence="1">Uncharacterized protein</fullName>
    </submittedName>
</protein>
<dbReference type="EMBL" id="CM047585">
    <property type="protein sequence ID" value="KAI9910454.1"/>
    <property type="molecule type" value="Genomic_DNA"/>
</dbReference>